<comment type="caution">
    <text evidence="5">The sequence shown here is derived from an EMBL/GenBank/DDBJ whole genome shotgun (WGS) entry which is preliminary data.</text>
</comment>
<evidence type="ECO:0000313" key="6">
    <source>
        <dbReference type="Proteomes" id="UP000192591"/>
    </source>
</evidence>
<dbReference type="PROSITE" id="PS00211">
    <property type="entry name" value="ABC_TRANSPORTER_1"/>
    <property type="match status" value="1"/>
</dbReference>
<dbReference type="GO" id="GO:0005886">
    <property type="term" value="C:plasma membrane"/>
    <property type="evidence" value="ECO:0007669"/>
    <property type="project" value="TreeGrafter"/>
</dbReference>
<gene>
    <name evidence="5" type="ORF">B1813_00400</name>
</gene>
<dbReference type="GO" id="GO:0016887">
    <property type="term" value="F:ATP hydrolysis activity"/>
    <property type="evidence" value="ECO:0007669"/>
    <property type="project" value="InterPro"/>
</dbReference>
<dbReference type="GO" id="GO:0005524">
    <property type="term" value="F:ATP binding"/>
    <property type="evidence" value="ECO:0007669"/>
    <property type="project" value="UniProtKB-KW"/>
</dbReference>
<dbReference type="InterPro" id="IPR015854">
    <property type="entry name" value="ABC_transpr_LolD-like"/>
</dbReference>
<dbReference type="STRING" id="1962155.B1813_00400"/>
<evidence type="ECO:0000256" key="3">
    <source>
        <dbReference type="SAM" id="MobiDB-lite"/>
    </source>
</evidence>
<keyword evidence="1" id="KW-0547">Nucleotide-binding</keyword>
<dbReference type="InterPro" id="IPR027417">
    <property type="entry name" value="P-loop_NTPase"/>
</dbReference>
<organism evidence="5 6">
    <name type="scientific">Saccharomonospora piscinae</name>
    <dbReference type="NCBI Taxonomy" id="687388"/>
    <lineage>
        <taxon>Bacteria</taxon>
        <taxon>Bacillati</taxon>
        <taxon>Actinomycetota</taxon>
        <taxon>Actinomycetes</taxon>
        <taxon>Pseudonocardiales</taxon>
        <taxon>Pseudonocardiaceae</taxon>
        <taxon>Saccharomonospora</taxon>
    </lineage>
</organism>
<evidence type="ECO:0000256" key="1">
    <source>
        <dbReference type="ARBA" id="ARBA00022741"/>
    </source>
</evidence>
<keyword evidence="6" id="KW-1185">Reference proteome</keyword>
<dbReference type="SMART" id="SM00382">
    <property type="entry name" value="AAA"/>
    <property type="match status" value="1"/>
</dbReference>
<feature type="domain" description="ABC transporter" evidence="4">
    <location>
        <begin position="21"/>
        <end position="234"/>
    </location>
</feature>
<accession>A0A1V9AC09</accession>
<dbReference type="InterPro" id="IPR003593">
    <property type="entry name" value="AAA+_ATPase"/>
</dbReference>
<dbReference type="EMBL" id="MWIH01000002">
    <property type="protein sequence ID" value="OQO94611.1"/>
    <property type="molecule type" value="Genomic_DNA"/>
</dbReference>
<reference evidence="5 6" key="1">
    <citation type="submission" date="2017-02" db="EMBL/GenBank/DDBJ databases">
        <title>Draft genome of Saccharomonospora sp. 154.</title>
        <authorList>
            <person name="Alonso-Carmona G.S."/>
            <person name="De La Haba R."/>
            <person name="Vera-Gargallo B."/>
            <person name="Sandoval-Trujillo A.H."/>
            <person name="Ramirez-Duran N."/>
            <person name="Ventosa A."/>
        </authorList>
    </citation>
    <scope>NUCLEOTIDE SEQUENCE [LARGE SCALE GENOMIC DNA]</scope>
    <source>
        <strain evidence="5 6">LRS4.154</strain>
    </source>
</reference>
<dbReference type="Pfam" id="PF00005">
    <property type="entry name" value="ABC_tran"/>
    <property type="match status" value="1"/>
</dbReference>
<keyword evidence="2 5" id="KW-0067">ATP-binding</keyword>
<protein>
    <submittedName>
        <fullName evidence="5">ABC transporter ATP-binding protein</fullName>
    </submittedName>
</protein>
<dbReference type="InterPro" id="IPR003439">
    <property type="entry name" value="ABC_transporter-like_ATP-bd"/>
</dbReference>
<dbReference type="AlphaFoldDB" id="A0A1V9AC09"/>
<evidence type="ECO:0000256" key="2">
    <source>
        <dbReference type="ARBA" id="ARBA00022840"/>
    </source>
</evidence>
<dbReference type="SUPFAM" id="SSF52540">
    <property type="entry name" value="P-loop containing nucleoside triphosphate hydrolases"/>
    <property type="match status" value="1"/>
</dbReference>
<dbReference type="InterPro" id="IPR017871">
    <property type="entry name" value="ABC_transporter-like_CS"/>
</dbReference>
<dbReference type="Proteomes" id="UP000192591">
    <property type="component" value="Unassembled WGS sequence"/>
</dbReference>
<feature type="region of interest" description="Disordered" evidence="3">
    <location>
        <begin position="1"/>
        <end position="20"/>
    </location>
</feature>
<dbReference type="GO" id="GO:0022857">
    <property type="term" value="F:transmembrane transporter activity"/>
    <property type="evidence" value="ECO:0007669"/>
    <property type="project" value="TreeGrafter"/>
</dbReference>
<proteinExistence type="predicted"/>
<dbReference type="RefSeq" id="WP_081190056.1">
    <property type="nucleotide sequence ID" value="NZ_MWIH01000002.1"/>
</dbReference>
<dbReference type="Gene3D" id="3.40.50.300">
    <property type="entry name" value="P-loop containing nucleotide triphosphate hydrolases"/>
    <property type="match status" value="1"/>
</dbReference>
<dbReference type="PROSITE" id="PS50893">
    <property type="entry name" value="ABC_TRANSPORTER_2"/>
    <property type="match status" value="1"/>
</dbReference>
<name>A0A1V9AC09_SACPI</name>
<sequence>MTLGRTDAATPPRQRGEHPALHATGLRRRFAQAGQHTEVLSGAELTVEAGELVTITGRSGSGKTTLLALLSGFDAPDEGTVTYGGEPADAVPWWVCAVLPQALGLAAELTCAENVALPRRLRPATAGSAEPPESRGVAEVLADLGLADLADRYPAELSFGQQQRVALARAVVDGPSVLLVDEPTAHLDAAATGTVLALLRRQADEGTAVVAVTHDPAVREVADRRLRLDSGVLVPG</sequence>
<evidence type="ECO:0000313" key="5">
    <source>
        <dbReference type="EMBL" id="OQO94611.1"/>
    </source>
</evidence>
<evidence type="ECO:0000259" key="4">
    <source>
        <dbReference type="PROSITE" id="PS50893"/>
    </source>
</evidence>
<dbReference type="PANTHER" id="PTHR24220">
    <property type="entry name" value="IMPORT ATP-BINDING PROTEIN"/>
    <property type="match status" value="1"/>
</dbReference>